<dbReference type="Pfam" id="PF09848">
    <property type="entry name" value="SLFN-g3_helicase"/>
    <property type="match status" value="1"/>
</dbReference>
<reference evidence="3" key="1">
    <citation type="journal article" date="2019" name="Int. J. Syst. Evol. Microbiol.">
        <title>The Global Catalogue of Microorganisms (GCM) 10K type strain sequencing project: providing services to taxonomists for standard genome sequencing and annotation.</title>
        <authorList>
            <consortium name="The Broad Institute Genomics Platform"/>
            <consortium name="The Broad Institute Genome Sequencing Center for Infectious Disease"/>
            <person name="Wu L."/>
            <person name="Ma J."/>
        </authorList>
    </citation>
    <scope>NUCLEOTIDE SEQUENCE [LARGE SCALE GENOMIC DNA]</scope>
    <source>
        <strain evidence="3">JCM 17705</strain>
    </source>
</reference>
<dbReference type="Pfam" id="PF08378">
    <property type="entry name" value="NERD"/>
    <property type="match status" value="1"/>
</dbReference>
<feature type="domain" description="NERD" evidence="1">
    <location>
        <begin position="30"/>
        <end position="151"/>
    </location>
</feature>
<evidence type="ECO:0000259" key="1">
    <source>
        <dbReference type="PROSITE" id="PS50965"/>
    </source>
</evidence>
<comment type="caution">
    <text evidence="2">The sequence shown here is derived from an EMBL/GenBank/DDBJ whole genome shotgun (WGS) entry which is preliminary data.</text>
</comment>
<gene>
    <name evidence="2" type="ORF">GCM10023149_28790</name>
</gene>
<dbReference type="RefSeq" id="WP_345211802.1">
    <property type="nucleotide sequence ID" value="NZ_BAABFT010000007.1"/>
</dbReference>
<evidence type="ECO:0000313" key="3">
    <source>
        <dbReference type="Proteomes" id="UP001500582"/>
    </source>
</evidence>
<dbReference type="InterPro" id="IPR011528">
    <property type="entry name" value="NERD"/>
</dbReference>
<dbReference type="SUPFAM" id="SSF52540">
    <property type="entry name" value="P-loop containing nucleoside triphosphate hydrolases"/>
    <property type="match status" value="1"/>
</dbReference>
<sequence length="558" mass="65634">MPVHFIDNYPRHNLASCIRKPDKSPLHGEIWIYQELNKFNDLELLKDENWYVKHNYNLSSHPFSGQKVEGQIDFLVLSKYGLLIIEVKGGAIEVDSHDVFYSYDSSDRSKRYEAQNPFNQVKEYVHSLRALIDSSPFIYRAVVFPHEANFVLKGPQLSAYDYLFFSKADLDKKDTEHARTLLFHEFLVRLAKSSRRKIIEQLHQHLNKDRIEPRAWERFPLLNKREISRLRSELFPVQTTYGFDPEKIRNEIILEENYEILKGLRRNRKVMVQGGPGTGKTVLATKFLAENLIKQHKGIYFCANQLLRAKMRHLICEEYKLDPNLIDFRIYHPDMAGTISKEHVDFLIIDEAQEFFDKGLDQLIDQVETSDQPKFLVLYDPEQAIIRNFKDIDWYADFLLEGSFVHYLFDTTWRCTQNKRIADVAMLLLNGQYKKLEDDHAQLCSPAHDLVTRLTVLKDLMDEAQQDPSKYIILVRYQLLDEFSKLVQDYFARSIEELTEKNINVKNLKIRYTTPIKFRGLEAEHVVLITTSLDDRSRTENYIGVTRAIYSFKCVLWS</sequence>
<dbReference type="EMBL" id="BAABFT010000007">
    <property type="protein sequence ID" value="GAA4326148.1"/>
    <property type="molecule type" value="Genomic_DNA"/>
</dbReference>
<protein>
    <recommendedName>
        <fullName evidence="1">NERD domain-containing protein</fullName>
    </recommendedName>
</protein>
<evidence type="ECO:0000313" key="2">
    <source>
        <dbReference type="EMBL" id="GAA4326148.1"/>
    </source>
</evidence>
<accession>A0ABP8GLJ9</accession>
<dbReference type="Proteomes" id="UP001500582">
    <property type="component" value="Unassembled WGS sequence"/>
</dbReference>
<proteinExistence type="predicted"/>
<dbReference type="InterPro" id="IPR003593">
    <property type="entry name" value="AAA+_ATPase"/>
</dbReference>
<keyword evidence="3" id="KW-1185">Reference proteome</keyword>
<dbReference type="InterPro" id="IPR027417">
    <property type="entry name" value="P-loop_NTPase"/>
</dbReference>
<dbReference type="SMART" id="SM00382">
    <property type="entry name" value="AAA"/>
    <property type="match status" value="1"/>
</dbReference>
<organism evidence="2 3">
    <name type="scientific">Mucilaginibacter gynuensis</name>
    <dbReference type="NCBI Taxonomy" id="1302236"/>
    <lineage>
        <taxon>Bacteria</taxon>
        <taxon>Pseudomonadati</taxon>
        <taxon>Bacteroidota</taxon>
        <taxon>Sphingobacteriia</taxon>
        <taxon>Sphingobacteriales</taxon>
        <taxon>Sphingobacteriaceae</taxon>
        <taxon>Mucilaginibacter</taxon>
    </lineage>
</organism>
<dbReference type="InterPro" id="IPR018647">
    <property type="entry name" value="SLFN_3-like_DNA/RNA_helicase"/>
</dbReference>
<name>A0ABP8GLJ9_9SPHI</name>
<dbReference type="Gene3D" id="3.40.50.300">
    <property type="entry name" value="P-loop containing nucleotide triphosphate hydrolases"/>
    <property type="match status" value="1"/>
</dbReference>
<dbReference type="PROSITE" id="PS50965">
    <property type="entry name" value="NERD"/>
    <property type="match status" value="1"/>
</dbReference>